<reference evidence="2 3" key="1">
    <citation type="submission" date="2017-05" db="EMBL/GenBank/DDBJ databases">
        <title>Genome of assembly of the Bengalese finch, Lonchura striata domestica.</title>
        <authorList>
            <person name="Colquitt B.M."/>
            <person name="Brainard M.S."/>
        </authorList>
    </citation>
    <scope>NUCLEOTIDE SEQUENCE [LARGE SCALE GENOMIC DNA]</scope>
    <source>
        <strain evidence="2">White83orange57</strain>
    </source>
</reference>
<evidence type="ECO:0000313" key="3">
    <source>
        <dbReference type="Proteomes" id="UP000197619"/>
    </source>
</evidence>
<proteinExistence type="predicted"/>
<name>A0A218UKA8_9PASE</name>
<feature type="domain" description="Maestro/Maestro-like HEAT-repeats" evidence="1">
    <location>
        <begin position="13"/>
        <end position="118"/>
    </location>
</feature>
<dbReference type="GO" id="GO:0005737">
    <property type="term" value="C:cytoplasm"/>
    <property type="evidence" value="ECO:0007669"/>
    <property type="project" value="TreeGrafter"/>
</dbReference>
<dbReference type="InterPro" id="IPR045206">
    <property type="entry name" value="Maestro_heat-like_prot"/>
</dbReference>
<evidence type="ECO:0000259" key="1">
    <source>
        <dbReference type="Pfam" id="PF23227"/>
    </source>
</evidence>
<accession>A0A218UKA8</accession>
<dbReference type="InterPro" id="IPR016024">
    <property type="entry name" value="ARM-type_fold"/>
</dbReference>
<dbReference type="AlphaFoldDB" id="A0A218UKA8"/>
<feature type="non-terminal residue" evidence="2">
    <location>
        <position position="119"/>
    </location>
</feature>
<keyword evidence="3" id="KW-1185">Reference proteome</keyword>
<dbReference type="EMBL" id="MUZQ01000262">
    <property type="protein sequence ID" value="OWK53860.1"/>
    <property type="molecule type" value="Genomic_DNA"/>
</dbReference>
<sequence length="119" mass="13911">METLFFIKSIKFEAFLPSMMKILEAGSEDEKMKIIEVFRNVLEHLKKSKASSIAVALVEKILPLFDSEHGRLRELSLWLLRDLLRSVVRRDEKKMRRQMRGALIPLLFRVSDQLPSVAR</sequence>
<comment type="caution">
    <text evidence="2">The sequence shown here is derived from an EMBL/GenBank/DDBJ whole genome shotgun (WGS) entry which is preliminary data.</text>
</comment>
<dbReference type="Proteomes" id="UP000197619">
    <property type="component" value="Unassembled WGS sequence"/>
</dbReference>
<dbReference type="SUPFAM" id="SSF48371">
    <property type="entry name" value="ARM repeat"/>
    <property type="match status" value="1"/>
</dbReference>
<dbReference type="PANTHER" id="PTHR23120">
    <property type="entry name" value="MAESTRO-RELATED HEAT DOMAIN-CONTAINING"/>
    <property type="match status" value="1"/>
</dbReference>
<dbReference type="Pfam" id="PF23227">
    <property type="entry name" value="HEAT_MROH2B_C"/>
    <property type="match status" value="1"/>
</dbReference>
<gene>
    <name evidence="2" type="ORF">RLOC_00008627</name>
</gene>
<evidence type="ECO:0000313" key="2">
    <source>
        <dbReference type="EMBL" id="OWK53860.1"/>
    </source>
</evidence>
<dbReference type="PANTHER" id="PTHR23120:SF42">
    <property type="entry name" value="MAESTRO HEAT-LIKE REPEAT FAMILY MEMBER 3"/>
    <property type="match status" value="1"/>
</dbReference>
<dbReference type="InterPro" id="IPR055406">
    <property type="entry name" value="HEAT_Maestro"/>
</dbReference>
<protein>
    <recommendedName>
        <fullName evidence="1">Maestro/Maestro-like HEAT-repeats domain-containing protein</fullName>
    </recommendedName>
</protein>
<organism evidence="2 3">
    <name type="scientific">Lonchura striata</name>
    <name type="common">white-rumped munia</name>
    <dbReference type="NCBI Taxonomy" id="40157"/>
    <lineage>
        <taxon>Eukaryota</taxon>
        <taxon>Metazoa</taxon>
        <taxon>Chordata</taxon>
        <taxon>Craniata</taxon>
        <taxon>Vertebrata</taxon>
        <taxon>Euteleostomi</taxon>
        <taxon>Archelosauria</taxon>
        <taxon>Archosauria</taxon>
        <taxon>Dinosauria</taxon>
        <taxon>Saurischia</taxon>
        <taxon>Theropoda</taxon>
        <taxon>Coelurosauria</taxon>
        <taxon>Aves</taxon>
        <taxon>Neognathae</taxon>
        <taxon>Neoaves</taxon>
        <taxon>Telluraves</taxon>
        <taxon>Australaves</taxon>
        <taxon>Passeriformes</taxon>
        <taxon>Passeroidea</taxon>
        <taxon>Estrildidae</taxon>
        <taxon>Estrildinae</taxon>
        <taxon>Lonchura</taxon>
    </lineage>
</organism>